<sequence length="435" mass="45813">MNKLQKRVVSIIATSAMLFQTAMPALAITLEISGNNSDSDNTMYVNVDSSTYVSQSNNANIDNNIDASASTGGNEVEETSGGEVSVETGDATTDVTVVNSVNSNQASVSGCGTCATDVDILIKDNNTDTDNKIDLDINQNQGSGVALFQNNYANVDNDVDAYSSTGKNEIEETTGGDVSIDTGDATTTVTLSTWANANSAVLGGGSGGNGLVSLKILGNNSDSDNDIYLDLDRSVYLAQDNNGHIDNDVDAESSTGKNEIEEAVGELASIETGDAEATVTVDNMVNFNWADVNCDGCLWDVTAKIADNNTDTDNKIKADLVNDLAVFQENCGVQRLDLPLWFIFGGNNNHKCGVDNDVEAYAKTGYNELEEVAGNHNGDPSVDTGDAATTVEVGNSGNANVYGEAPEWDWEMPLGGFNLNLTLNLSELLAFLHLG</sequence>
<name>A0A0G0RAK9_9BACT</name>
<dbReference type="Proteomes" id="UP000034246">
    <property type="component" value="Unassembled WGS sequence"/>
</dbReference>
<dbReference type="STRING" id="1618550.UT39_C0016G0022"/>
<organism evidence="3 4">
    <name type="scientific">Candidatus Woesebacteria bacterium GW2011_GWA1_39_21</name>
    <dbReference type="NCBI Taxonomy" id="1618550"/>
    <lineage>
        <taxon>Bacteria</taxon>
        <taxon>Candidatus Woeseibacteriota</taxon>
    </lineage>
</organism>
<feature type="compositionally biased region" description="Low complexity" evidence="1">
    <location>
        <begin position="63"/>
        <end position="74"/>
    </location>
</feature>
<comment type="caution">
    <text evidence="3">The sequence shown here is derived from an EMBL/GenBank/DDBJ whole genome shotgun (WGS) entry which is preliminary data.</text>
</comment>
<evidence type="ECO:0000256" key="2">
    <source>
        <dbReference type="SAM" id="SignalP"/>
    </source>
</evidence>
<protein>
    <submittedName>
        <fullName evidence="3">Filamentous hemagglutinin family outer membrane protein</fullName>
    </submittedName>
</protein>
<dbReference type="EMBL" id="LBWP01000016">
    <property type="protein sequence ID" value="KKR10717.1"/>
    <property type="molecule type" value="Genomic_DNA"/>
</dbReference>
<dbReference type="AlphaFoldDB" id="A0A0G0RAK9"/>
<feature type="chain" id="PRO_5002534308" evidence="2">
    <location>
        <begin position="28"/>
        <end position="435"/>
    </location>
</feature>
<accession>A0A0G0RAK9</accession>
<feature type="region of interest" description="Disordered" evidence="1">
    <location>
        <begin position="63"/>
        <end position="87"/>
    </location>
</feature>
<evidence type="ECO:0000313" key="4">
    <source>
        <dbReference type="Proteomes" id="UP000034246"/>
    </source>
</evidence>
<reference evidence="3 4" key="1">
    <citation type="journal article" date="2015" name="Nature">
        <title>rRNA introns, odd ribosomes, and small enigmatic genomes across a large radiation of phyla.</title>
        <authorList>
            <person name="Brown C.T."/>
            <person name="Hug L.A."/>
            <person name="Thomas B.C."/>
            <person name="Sharon I."/>
            <person name="Castelle C.J."/>
            <person name="Singh A."/>
            <person name="Wilkins M.J."/>
            <person name="Williams K.H."/>
            <person name="Banfield J.F."/>
        </authorList>
    </citation>
    <scope>NUCLEOTIDE SEQUENCE [LARGE SCALE GENOMIC DNA]</scope>
</reference>
<evidence type="ECO:0000313" key="3">
    <source>
        <dbReference type="EMBL" id="KKR10717.1"/>
    </source>
</evidence>
<feature type="signal peptide" evidence="2">
    <location>
        <begin position="1"/>
        <end position="27"/>
    </location>
</feature>
<dbReference type="PATRIC" id="fig|1618550.3.peg.906"/>
<gene>
    <name evidence="3" type="ORF">UT39_C0016G0022</name>
</gene>
<keyword evidence="2" id="KW-0732">Signal</keyword>
<proteinExistence type="predicted"/>
<evidence type="ECO:0000256" key="1">
    <source>
        <dbReference type="SAM" id="MobiDB-lite"/>
    </source>
</evidence>